<sequence>MVYHNTNDKIIYLQGRAMELIRKTVLHVETTYVDGGKEAAKPLKMVAAAAVIKNPWAGQGYVENLTPEIRRIAPILSEHLTKLILDEVGSGEAVEAFGKSAVVGLNGELEHASALIHTLHFGNTYRSAVGAKSYLAFNNTRGPANAPILIPMMDKNDEGRRSHYLTLQFAIPDAPAADELVVVIGAATGGRPHHRIGDRYKDLEELGHDVKNPAAVK</sequence>
<dbReference type="Gene3D" id="3.30.1330.110">
    <property type="entry name" value="BB2672"/>
    <property type="match status" value="1"/>
</dbReference>
<evidence type="ECO:0000313" key="1">
    <source>
        <dbReference type="EMBL" id="EGJ66434.1"/>
    </source>
</evidence>
<name>A0A828SLZ0_ACIBA</name>
<evidence type="ECO:0000313" key="2">
    <source>
        <dbReference type="Proteomes" id="UP000003204"/>
    </source>
</evidence>
<proteinExistence type="predicted"/>
<accession>A0A828SLZ0</accession>
<dbReference type="EMBL" id="ACYS02000205">
    <property type="protein sequence ID" value="EGJ66434.1"/>
    <property type="molecule type" value="Genomic_DNA"/>
</dbReference>
<dbReference type="AlphaFoldDB" id="A0A828SLZ0"/>
<gene>
    <name evidence="1" type="ORF">HMPREF0022_03788</name>
</gene>
<dbReference type="Pfam" id="PF06684">
    <property type="entry name" value="AA_synth"/>
    <property type="match status" value="1"/>
</dbReference>
<evidence type="ECO:0008006" key="3">
    <source>
        <dbReference type="Google" id="ProtNLM"/>
    </source>
</evidence>
<reference evidence="1 2" key="1">
    <citation type="submission" date="2011-04" db="EMBL/GenBank/DDBJ databases">
        <authorList>
            <person name="Weinstock G."/>
            <person name="Sodergren E."/>
            <person name="Clifton S."/>
            <person name="Fulton L."/>
            <person name="Fulton B."/>
            <person name="Courtney L."/>
            <person name="Fronick C."/>
            <person name="Harrison M."/>
            <person name="Strong C."/>
            <person name="Farmer C."/>
            <person name="Delahaunty K."/>
            <person name="Markovic C."/>
            <person name="Hall O."/>
            <person name="Minx P."/>
            <person name="Tomlinson C."/>
            <person name="Mitreva M."/>
            <person name="Hou S."/>
            <person name="Chen J."/>
            <person name="Wollam A."/>
            <person name="Pepin K.H."/>
            <person name="Johnson M."/>
            <person name="Bhonagiri V."/>
            <person name="Zhang X."/>
            <person name="Suruliraj S."/>
            <person name="Warren W."/>
            <person name="Chinwalla A."/>
            <person name="Mardis E.R."/>
            <person name="Wilson R.K."/>
        </authorList>
    </citation>
    <scope>NUCLEOTIDE SEQUENCE [LARGE SCALE GENOMIC DNA]</scope>
    <source>
        <strain evidence="1 2">6014059</strain>
    </source>
</reference>
<dbReference type="SUPFAM" id="SSF160519">
    <property type="entry name" value="BB2672-like"/>
    <property type="match status" value="1"/>
</dbReference>
<comment type="caution">
    <text evidence="1">The sequence shown here is derived from an EMBL/GenBank/DDBJ whole genome shotgun (WGS) entry which is preliminary data.</text>
</comment>
<organism evidence="1 2">
    <name type="scientific">Acinetobacter baumannii 6014059</name>
    <dbReference type="NCBI Taxonomy" id="525242"/>
    <lineage>
        <taxon>Bacteria</taxon>
        <taxon>Pseudomonadati</taxon>
        <taxon>Pseudomonadota</taxon>
        <taxon>Gammaproteobacteria</taxon>
        <taxon>Moraxellales</taxon>
        <taxon>Moraxellaceae</taxon>
        <taxon>Acinetobacter</taxon>
        <taxon>Acinetobacter calcoaceticus/baumannii complex</taxon>
    </lineage>
</organism>
<dbReference type="Proteomes" id="UP000003204">
    <property type="component" value="Unassembled WGS sequence"/>
</dbReference>
<protein>
    <recommendedName>
        <fullName evidence="3">Amino acid synthesis family protein</fullName>
    </recommendedName>
</protein>
<dbReference type="InterPro" id="IPR009569">
    <property type="entry name" value="AA_synth_put"/>
</dbReference>
<dbReference type="InterPro" id="IPR035936">
    <property type="entry name" value="BB2672"/>
</dbReference>